<feature type="compositionally biased region" description="Polar residues" evidence="1">
    <location>
        <begin position="195"/>
        <end position="207"/>
    </location>
</feature>
<protein>
    <submittedName>
        <fullName evidence="2">Uncharacterized protein</fullName>
    </submittedName>
</protein>
<sequence length="256" mass="28086">MSEHVGIRVQCSHVDVYVYVYGEHVDIRVQCSHVDVYVYCEHVGIRVQCSHVDVYVYCEHVGIRVQCSHVDVYVYCNAHSVHSCIASVASFPCTRTRYTDVCGAPWLLKNSTRTARITPSPPTTKLCMWLFPSPYSNTNSPRPTSSSSTVIPVTRKRRGALRLENTERSGVCSSVTLLTRTGRATRIVRLPRSPGNAQQLPGSTSAVSAMRGRLGSSGVNARRRTTASTYSRANRAYTRATDGSDATTPPPTDASA</sequence>
<keyword evidence="3" id="KW-1185">Reference proteome</keyword>
<dbReference type="AlphaFoldDB" id="R7QFV9"/>
<feature type="region of interest" description="Disordered" evidence="1">
    <location>
        <begin position="193"/>
        <end position="256"/>
    </location>
</feature>
<name>R7QFV9_CHOCR</name>
<dbReference type="KEGG" id="ccp:CHC_T00005503001"/>
<evidence type="ECO:0000313" key="2">
    <source>
        <dbReference type="EMBL" id="CDF37407.1"/>
    </source>
</evidence>
<dbReference type="GeneID" id="17324943"/>
<evidence type="ECO:0000313" key="3">
    <source>
        <dbReference type="Proteomes" id="UP000012073"/>
    </source>
</evidence>
<dbReference type="Proteomes" id="UP000012073">
    <property type="component" value="Unassembled WGS sequence"/>
</dbReference>
<gene>
    <name evidence="2" type="ORF">CHC_T00005503001</name>
</gene>
<dbReference type="EMBL" id="HG001837">
    <property type="protein sequence ID" value="CDF37407.1"/>
    <property type="molecule type" value="Genomic_DNA"/>
</dbReference>
<dbReference type="RefSeq" id="XP_005717226.1">
    <property type="nucleotide sequence ID" value="XM_005717169.1"/>
</dbReference>
<proteinExistence type="predicted"/>
<feature type="compositionally biased region" description="Low complexity" evidence="1">
    <location>
        <begin position="226"/>
        <end position="236"/>
    </location>
</feature>
<evidence type="ECO:0000256" key="1">
    <source>
        <dbReference type="SAM" id="MobiDB-lite"/>
    </source>
</evidence>
<reference evidence="3" key="1">
    <citation type="journal article" date="2013" name="Proc. Natl. Acad. Sci. U.S.A.">
        <title>Genome structure and metabolic features in the red seaweed Chondrus crispus shed light on evolution of the Archaeplastida.</title>
        <authorList>
            <person name="Collen J."/>
            <person name="Porcel B."/>
            <person name="Carre W."/>
            <person name="Ball S.G."/>
            <person name="Chaparro C."/>
            <person name="Tonon T."/>
            <person name="Barbeyron T."/>
            <person name="Michel G."/>
            <person name="Noel B."/>
            <person name="Valentin K."/>
            <person name="Elias M."/>
            <person name="Artiguenave F."/>
            <person name="Arun A."/>
            <person name="Aury J.M."/>
            <person name="Barbosa-Neto J.F."/>
            <person name="Bothwell J.H."/>
            <person name="Bouget F.Y."/>
            <person name="Brillet L."/>
            <person name="Cabello-Hurtado F."/>
            <person name="Capella-Gutierrez S."/>
            <person name="Charrier B."/>
            <person name="Cladiere L."/>
            <person name="Cock J.M."/>
            <person name="Coelho S.M."/>
            <person name="Colleoni C."/>
            <person name="Czjzek M."/>
            <person name="Da Silva C."/>
            <person name="Delage L."/>
            <person name="Denoeud F."/>
            <person name="Deschamps P."/>
            <person name="Dittami S.M."/>
            <person name="Gabaldon T."/>
            <person name="Gachon C.M."/>
            <person name="Groisillier A."/>
            <person name="Herve C."/>
            <person name="Jabbari K."/>
            <person name="Katinka M."/>
            <person name="Kloareg B."/>
            <person name="Kowalczyk N."/>
            <person name="Labadie K."/>
            <person name="Leblanc C."/>
            <person name="Lopez P.J."/>
            <person name="McLachlan D.H."/>
            <person name="Meslet-Cladiere L."/>
            <person name="Moustafa A."/>
            <person name="Nehr Z."/>
            <person name="Nyvall Collen P."/>
            <person name="Panaud O."/>
            <person name="Partensky F."/>
            <person name="Poulain J."/>
            <person name="Rensing S.A."/>
            <person name="Rousvoal S."/>
            <person name="Samson G."/>
            <person name="Symeonidi A."/>
            <person name="Weissenbach J."/>
            <person name="Zambounis A."/>
            <person name="Wincker P."/>
            <person name="Boyen C."/>
        </authorList>
    </citation>
    <scope>NUCLEOTIDE SEQUENCE [LARGE SCALE GENOMIC DNA]</scope>
    <source>
        <strain evidence="3">cv. Stackhouse</strain>
    </source>
</reference>
<dbReference type="Gramene" id="CDF37407">
    <property type="protein sequence ID" value="CDF37407"/>
    <property type="gene ID" value="CHC_T00005503001"/>
</dbReference>
<accession>R7QFV9</accession>
<organism evidence="2 3">
    <name type="scientific">Chondrus crispus</name>
    <name type="common">Carrageen Irish moss</name>
    <name type="synonym">Polymorpha crispa</name>
    <dbReference type="NCBI Taxonomy" id="2769"/>
    <lineage>
        <taxon>Eukaryota</taxon>
        <taxon>Rhodophyta</taxon>
        <taxon>Florideophyceae</taxon>
        <taxon>Rhodymeniophycidae</taxon>
        <taxon>Gigartinales</taxon>
        <taxon>Gigartinaceae</taxon>
        <taxon>Chondrus</taxon>
    </lineage>
</organism>